<evidence type="ECO:0000313" key="3">
    <source>
        <dbReference type="Proteomes" id="UP000315343"/>
    </source>
</evidence>
<dbReference type="RefSeq" id="WP_145082209.1">
    <property type="nucleotide sequence ID" value="NZ_DAMBUX010000001.1"/>
</dbReference>
<dbReference type="SUPFAM" id="SSF53335">
    <property type="entry name" value="S-adenosyl-L-methionine-dependent methyltransferases"/>
    <property type="match status" value="1"/>
</dbReference>
<gene>
    <name evidence="2" type="ORF">LY60_01639</name>
</gene>
<dbReference type="CDD" id="cd02440">
    <property type="entry name" value="AdoMet_MTases"/>
    <property type="match status" value="1"/>
</dbReference>
<sequence length="202" mass="23164">MGKKKRDSVLLFNSISHIYGLFYKIQKKRFKDVIEIVKKELDIREFKTILDVGCGTGALCSVLNDMGLKVTGVDPAEKMLNIAREKPENKTVSFAKANILERLPFEDKLFEASIASYVAHGMGQEERKLMYAEMSRVTKSKVIIYDYNEKRSLPTTIIEWLEGGDYFNFIKNAESEMRECFSDVKTVYVGVRATWYICTPKA</sequence>
<comment type="caution">
    <text evidence="2">The sequence shown here is derived from an EMBL/GenBank/DDBJ whole genome shotgun (WGS) entry which is preliminary data.</text>
</comment>
<dbReference type="Proteomes" id="UP000315343">
    <property type="component" value="Unassembled WGS sequence"/>
</dbReference>
<dbReference type="PANTHER" id="PTHR43591">
    <property type="entry name" value="METHYLTRANSFERASE"/>
    <property type="match status" value="1"/>
</dbReference>
<keyword evidence="2" id="KW-0808">Transferase</keyword>
<evidence type="ECO:0000259" key="1">
    <source>
        <dbReference type="Pfam" id="PF13649"/>
    </source>
</evidence>
<dbReference type="GO" id="GO:0032259">
    <property type="term" value="P:methylation"/>
    <property type="evidence" value="ECO:0007669"/>
    <property type="project" value="UniProtKB-KW"/>
</dbReference>
<protein>
    <submittedName>
        <fullName evidence="2">Methyltransferase family protein</fullName>
    </submittedName>
</protein>
<dbReference type="AlphaFoldDB" id="A0A562JB08"/>
<name>A0A562JB08_9FIRM</name>
<feature type="domain" description="Methyltransferase" evidence="1">
    <location>
        <begin position="49"/>
        <end position="140"/>
    </location>
</feature>
<accession>A0A562JB08</accession>
<dbReference type="EMBL" id="VLKH01000004">
    <property type="protein sequence ID" value="TWH80378.1"/>
    <property type="molecule type" value="Genomic_DNA"/>
</dbReference>
<organism evidence="2 3">
    <name type="scientific">Sedimentibacter saalensis</name>
    <dbReference type="NCBI Taxonomy" id="130788"/>
    <lineage>
        <taxon>Bacteria</taxon>
        <taxon>Bacillati</taxon>
        <taxon>Bacillota</taxon>
        <taxon>Tissierellia</taxon>
        <taxon>Sedimentibacter</taxon>
    </lineage>
</organism>
<dbReference type="InterPro" id="IPR029063">
    <property type="entry name" value="SAM-dependent_MTases_sf"/>
</dbReference>
<reference evidence="2 3" key="1">
    <citation type="submission" date="2019-07" db="EMBL/GenBank/DDBJ databases">
        <title>Genomic Encyclopedia of Type Strains, Phase I: the one thousand microbial genomes (KMG-I) project.</title>
        <authorList>
            <person name="Kyrpides N."/>
        </authorList>
    </citation>
    <scope>NUCLEOTIDE SEQUENCE [LARGE SCALE GENOMIC DNA]</scope>
    <source>
        <strain evidence="2 3">DSM 13558</strain>
    </source>
</reference>
<proteinExistence type="predicted"/>
<keyword evidence="3" id="KW-1185">Reference proteome</keyword>
<dbReference type="InterPro" id="IPR041698">
    <property type="entry name" value="Methyltransf_25"/>
</dbReference>
<dbReference type="Pfam" id="PF13649">
    <property type="entry name" value="Methyltransf_25"/>
    <property type="match status" value="1"/>
</dbReference>
<evidence type="ECO:0000313" key="2">
    <source>
        <dbReference type="EMBL" id="TWH80378.1"/>
    </source>
</evidence>
<dbReference type="OrthoDB" id="43862at2"/>
<keyword evidence="2" id="KW-0489">Methyltransferase</keyword>
<dbReference type="GO" id="GO:0008168">
    <property type="term" value="F:methyltransferase activity"/>
    <property type="evidence" value="ECO:0007669"/>
    <property type="project" value="UniProtKB-KW"/>
</dbReference>
<dbReference type="Gene3D" id="3.40.50.150">
    <property type="entry name" value="Vaccinia Virus protein VP39"/>
    <property type="match status" value="1"/>
</dbReference>